<gene>
    <name evidence="2" type="ORF">Ocin01_06168</name>
</gene>
<dbReference type="OMA" id="NARVETQ"/>
<dbReference type="OrthoDB" id="308383at2759"/>
<feature type="compositionally biased region" description="Polar residues" evidence="1">
    <location>
        <begin position="819"/>
        <end position="866"/>
    </location>
</feature>
<sequence length="1070" mass="116481">DPDKLNSGQPKNARVETQEERQWKQIQMRQQQPQQSVALPDQRLQGDQHKDSVLAGSTVTLAGAPQMTFSPSVSGAMGVNQRMMPPGSPVSTGMDCVRQALQGPHSPSPMGRPFPGSLPLGRPRPPNMTVPMPPPSPSGVYSSRPETPNNAQNIRGQMYPRLPFSHQPRQPLSMQNDVYGNPPTPQSDSVPQSPLGPRSFEQDNMVPSDSYPQKVMADQFSHSPVPQGNEQDVNSVPRPNPSPQTPEAKQHLRGLLINLQDKRLHQESVVQSPGDVSGNRPPVPWQQQHDDPSKLQGVDSKLAQRLGVPNAQTVKNVNVGEFRHPLLPSHVRVPGNVTPMSPLGGQRPMGEYRLGSPVGPGSAHNMDPRARILLHHQQRGILVQPQQVISQRPTGFNQYGGNPPMRNPLDPFDHLVVQQPRMPMSSVSASSSTMLAQQLGRPLNTTIQHVAPPANSPQLSPHHIHSPHQPSPMISGVTAGDAASPAGLAADHQELPDSVTEELEKLEQEHSDHGVEGEQSELADLGMDDDELLGMGDDFNILEYADSELDDVVGGGKTNILDNLDLEEDDKEEKELQLKKETEKNEKKVIPKEFPSLSKNSGITKAITAHSAAAEAAAALSNQSNVSILSPPSQNFIHSAPGEPQILRPAPPPPPYPGPPPPYPGRPQMGIRNGCGVIPNIPSVSALSGGLRNPISGVGVGIRPVQPSLASPPMPSNANPHLHLSQRRTLLLQEQPLLLEDLLEQEKREQQKQIPAPGLMGAAPEEPLLSDFDFERLKADVLSSSNLPVSLSPPNVVGQTVALPTQQGVFVRSAPTLGQVHSSQSGPTWQMESGPNGTLLPNPQQNSMDPSTVHTNLQSGSLQGPNQPGGPRMHLTSLPPPPNPPEHPTTEQERQQQFQYEQWLYHQERVLEMQLKGVEGEVTKLRKQKKAINCKLRQLKKTGAQLNDNDNMELERIQRELPGLQKQLEQARKQARQHSHLSQDYRTKQQKKQQLMGMNPGNQGPTPQNNLSTQMSPLGPSASSPLHSTPQSPMLSSSPSMSGPSPSPLMQHSPMASPLTPRPHHRQQWS</sequence>
<feature type="compositionally biased region" description="Low complexity" evidence="1">
    <location>
        <begin position="996"/>
        <end position="1010"/>
    </location>
</feature>
<keyword evidence="2" id="KW-0489">Methyltransferase</keyword>
<feature type="compositionally biased region" description="Polar residues" evidence="1">
    <location>
        <begin position="220"/>
        <end position="234"/>
    </location>
</feature>
<feature type="compositionally biased region" description="Polar residues" evidence="1">
    <location>
        <begin position="1"/>
        <end position="10"/>
    </location>
</feature>
<feature type="region of interest" description="Disordered" evidence="1">
    <location>
        <begin position="1"/>
        <end position="56"/>
    </location>
</feature>
<dbReference type="Proteomes" id="UP000094527">
    <property type="component" value="Unassembled WGS sequence"/>
</dbReference>
<name>A0A1D2N5K9_ORCCI</name>
<keyword evidence="3" id="KW-1185">Reference proteome</keyword>
<proteinExistence type="predicted"/>
<protein>
    <submittedName>
        <fullName evidence="2">Histone-lysine N-methyltransferase 2C</fullName>
    </submittedName>
</protein>
<feature type="compositionally biased region" description="Pro residues" evidence="1">
    <location>
        <begin position="649"/>
        <end position="665"/>
    </location>
</feature>
<feature type="region of interest" description="Disordered" evidence="1">
    <location>
        <begin position="73"/>
        <end position="249"/>
    </location>
</feature>
<evidence type="ECO:0000313" key="3">
    <source>
        <dbReference type="Proteomes" id="UP000094527"/>
    </source>
</evidence>
<feature type="region of interest" description="Disordered" evidence="1">
    <location>
        <begin position="447"/>
        <end position="484"/>
    </location>
</feature>
<feature type="compositionally biased region" description="Pro residues" evidence="1">
    <location>
        <begin position="878"/>
        <end position="887"/>
    </location>
</feature>
<feature type="region of interest" description="Disordered" evidence="1">
    <location>
        <begin position="966"/>
        <end position="1070"/>
    </location>
</feature>
<feature type="compositionally biased region" description="Polar residues" evidence="1">
    <location>
        <begin position="167"/>
        <end position="178"/>
    </location>
</feature>
<dbReference type="EMBL" id="LJIJ01000202">
    <property type="protein sequence ID" value="ODN00512.1"/>
    <property type="molecule type" value="Genomic_DNA"/>
</dbReference>
<comment type="caution">
    <text evidence="2">The sequence shown here is derived from an EMBL/GenBank/DDBJ whole genome shotgun (WGS) entry which is preliminary data.</text>
</comment>
<evidence type="ECO:0000313" key="2">
    <source>
        <dbReference type="EMBL" id="ODN00512.1"/>
    </source>
</evidence>
<reference evidence="2 3" key="1">
    <citation type="journal article" date="2016" name="Genome Biol. Evol.">
        <title>Gene Family Evolution Reflects Adaptation to Soil Environmental Stressors in the Genome of the Collembolan Orchesella cincta.</title>
        <authorList>
            <person name="Faddeeva-Vakhrusheva A."/>
            <person name="Derks M.F."/>
            <person name="Anvar S.Y."/>
            <person name="Agamennone V."/>
            <person name="Suring W."/>
            <person name="Smit S."/>
            <person name="van Straalen N.M."/>
            <person name="Roelofs D."/>
        </authorList>
    </citation>
    <scope>NUCLEOTIDE SEQUENCE [LARGE SCALE GENOMIC DNA]</scope>
    <source>
        <tissue evidence="2">Mixed pool</tissue>
    </source>
</reference>
<feature type="compositionally biased region" description="Low complexity" evidence="1">
    <location>
        <begin position="24"/>
        <end position="35"/>
    </location>
</feature>
<feature type="compositionally biased region" description="Basic and acidic residues" evidence="1">
    <location>
        <begin position="13"/>
        <end position="23"/>
    </location>
</feature>
<organism evidence="2 3">
    <name type="scientific">Orchesella cincta</name>
    <name type="common">Springtail</name>
    <name type="synonym">Podura cincta</name>
    <dbReference type="NCBI Taxonomy" id="48709"/>
    <lineage>
        <taxon>Eukaryota</taxon>
        <taxon>Metazoa</taxon>
        <taxon>Ecdysozoa</taxon>
        <taxon>Arthropoda</taxon>
        <taxon>Hexapoda</taxon>
        <taxon>Collembola</taxon>
        <taxon>Entomobryomorpha</taxon>
        <taxon>Entomobryoidea</taxon>
        <taxon>Orchesellidae</taxon>
        <taxon>Orchesellinae</taxon>
        <taxon>Orchesella</taxon>
    </lineage>
</organism>
<evidence type="ECO:0000256" key="1">
    <source>
        <dbReference type="SAM" id="MobiDB-lite"/>
    </source>
</evidence>
<feature type="non-terminal residue" evidence="2">
    <location>
        <position position="1"/>
    </location>
</feature>
<dbReference type="STRING" id="48709.A0A1D2N5K9"/>
<dbReference type="GO" id="GO:0032259">
    <property type="term" value="P:methylation"/>
    <property type="evidence" value="ECO:0007669"/>
    <property type="project" value="UniProtKB-KW"/>
</dbReference>
<feature type="region of interest" description="Disordered" evidence="1">
    <location>
        <begin position="818"/>
        <end position="896"/>
    </location>
</feature>
<feature type="region of interest" description="Disordered" evidence="1">
    <location>
        <begin position="266"/>
        <end position="295"/>
    </location>
</feature>
<feature type="region of interest" description="Disordered" evidence="1">
    <location>
        <begin position="631"/>
        <end position="671"/>
    </location>
</feature>
<feature type="region of interest" description="Disordered" evidence="1">
    <location>
        <begin position="570"/>
        <end position="595"/>
    </location>
</feature>
<feature type="compositionally biased region" description="Polar residues" evidence="1">
    <location>
        <begin position="1011"/>
        <end position="1029"/>
    </location>
</feature>
<dbReference type="AlphaFoldDB" id="A0A1D2N5K9"/>
<accession>A0A1D2N5K9</accession>
<keyword evidence="2" id="KW-0808">Transferase</keyword>
<feature type="compositionally biased region" description="Basic and acidic residues" evidence="1">
    <location>
        <begin position="573"/>
        <end position="591"/>
    </location>
</feature>
<feature type="compositionally biased region" description="Low complexity" evidence="1">
    <location>
        <begin position="1030"/>
        <end position="1051"/>
    </location>
</feature>
<feature type="compositionally biased region" description="Polar residues" evidence="1">
    <location>
        <begin position="146"/>
        <end position="155"/>
    </location>
</feature>
<dbReference type="GO" id="GO:0008168">
    <property type="term" value="F:methyltransferase activity"/>
    <property type="evidence" value="ECO:0007669"/>
    <property type="project" value="UniProtKB-KW"/>
</dbReference>
<feature type="compositionally biased region" description="Pro residues" evidence="1">
    <location>
        <begin position="122"/>
        <end position="137"/>
    </location>
</feature>
<feature type="compositionally biased region" description="Low complexity" evidence="1">
    <location>
        <begin position="456"/>
        <end position="484"/>
    </location>
</feature>